<dbReference type="EMBL" id="JANQDL010000091">
    <property type="protein sequence ID" value="MDH6064707.1"/>
    <property type="molecule type" value="Genomic_DNA"/>
</dbReference>
<sequence length="64" mass="6930">MFQPLPEDSRIMLKTLKLLTCQGSDGLAGGGGFLPVLSPGKKTLALSRRIYNIAVGIWVWMLLG</sequence>
<dbReference type="AlphaFoldDB" id="A0AA43KFL6"/>
<evidence type="ECO:0000313" key="1">
    <source>
        <dbReference type="EMBL" id="MDH6064707.1"/>
    </source>
</evidence>
<protein>
    <submittedName>
        <fullName evidence="1">Uncharacterized protein</fullName>
    </submittedName>
</protein>
<accession>A0AA43KFL6</accession>
<proteinExistence type="predicted"/>
<comment type="caution">
    <text evidence="1">The sequence shown here is derived from an EMBL/GenBank/DDBJ whole genome shotgun (WGS) entry which is preliminary data.</text>
</comment>
<gene>
    <name evidence="1" type="ORF">NWP23_13260</name>
</gene>
<dbReference type="RefSeq" id="WP_280649891.1">
    <property type="nucleotide sequence ID" value="NZ_JANQDL010000091.1"/>
</dbReference>
<organism evidence="1 2">
    <name type="scientific">Umezakia ovalisporum FSS-62</name>
    <dbReference type="NCBI Taxonomy" id="2971776"/>
    <lineage>
        <taxon>Bacteria</taxon>
        <taxon>Bacillati</taxon>
        <taxon>Cyanobacteriota</taxon>
        <taxon>Cyanophyceae</taxon>
        <taxon>Nostocales</taxon>
        <taxon>Nodulariaceae</taxon>
        <taxon>Umezakia</taxon>
    </lineage>
</organism>
<evidence type="ECO:0000313" key="2">
    <source>
        <dbReference type="Proteomes" id="UP001159370"/>
    </source>
</evidence>
<name>A0AA43KFL6_9CYAN</name>
<dbReference type="GeneID" id="83685480"/>
<reference evidence="1 2" key="1">
    <citation type="journal article" date="2023" name="J. Phycol.">
        <title>Chrysosporum ovalisporum is synonymous with the true-branching cyanobacterium Umezakia natans (Nostocales/Aphanizomenonaceae).</title>
        <authorList>
            <person name="McGregor G.B."/>
            <person name="Sendall B.C."/>
            <person name="Niiyama Y."/>
            <person name="Tuji A."/>
            <person name="Willis A."/>
        </authorList>
    </citation>
    <scope>NUCLEOTIDE SEQUENCE [LARGE SCALE GENOMIC DNA]</scope>
    <source>
        <strain evidence="1 2">FSS-62</strain>
    </source>
</reference>
<dbReference type="Proteomes" id="UP001159370">
    <property type="component" value="Unassembled WGS sequence"/>
</dbReference>